<gene>
    <name evidence="2" type="ORF">BJ981_002423</name>
</gene>
<proteinExistence type="predicted"/>
<dbReference type="EMBL" id="JACHBR010000001">
    <property type="protein sequence ID" value="MBB5626724.1"/>
    <property type="molecule type" value="Genomic_DNA"/>
</dbReference>
<organism evidence="2 3">
    <name type="scientific">Sphaerisporangium krabiense</name>
    <dbReference type="NCBI Taxonomy" id="763782"/>
    <lineage>
        <taxon>Bacteria</taxon>
        <taxon>Bacillati</taxon>
        <taxon>Actinomycetota</taxon>
        <taxon>Actinomycetes</taxon>
        <taxon>Streptosporangiales</taxon>
        <taxon>Streptosporangiaceae</taxon>
        <taxon>Sphaerisporangium</taxon>
    </lineage>
</organism>
<reference evidence="2 3" key="1">
    <citation type="submission" date="2020-08" db="EMBL/GenBank/DDBJ databases">
        <title>Sequencing the genomes of 1000 actinobacteria strains.</title>
        <authorList>
            <person name="Klenk H.-P."/>
        </authorList>
    </citation>
    <scope>NUCLEOTIDE SEQUENCE [LARGE SCALE GENOMIC DNA]</scope>
    <source>
        <strain evidence="2 3">DSM 45790</strain>
    </source>
</reference>
<accession>A0A7W9DQ72</accession>
<protein>
    <submittedName>
        <fullName evidence="2">ABC-2 type transport system permease protein</fullName>
    </submittedName>
</protein>
<keyword evidence="1" id="KW-0472">Membrane</keyword>
<keyword evidence="3" id="KW-1185">Reference proteome</keyword>
<dbReference type="AlphaFoldDB" id="A0A7W9DQ72"/>
<evidence type="ECO:0000313" key="3">
    <source>
        <dbReference type="Proteomes" id="UP000588112"/>
    </source>
</evidence>
<feature type="transmembrane region" description="Helical" evidence="1">
    <location>
        <begin position="105"/>
        <end position="126"/>
    </location>
</feature>
<feature type="transmembrane region" description="Helical" evidence="1">
    <location>
        <begin position="59"/>
        <end position="85"/>
    </location>
</feature>
<evidence type="ECO:0000313" key="2">
    <source>
        <dbReference type="EMBL" id="MBB5626724.1"/>
    </source>
</evidence>
<keyword evidence="1" id="KW-0812">Transmembrane</keyword>
<dbReference type="Proteomes" id="UP000588112">
    <property type="component" value="Unassembled WGS sequence"/>
</dbReference>
<feature type="transmembrane region" description="Helical" evidence="1">
    <location>
        <begin position="225"/>
        <end position="244"/>
    </location>
</feature>
<keyword evidence="1" id="KW-1133">Transmembrane helix</keyword>
<name>A0A7W9DQ72_9ACTN</name>
<evidence type="ECO:0000256" key="1">
    <source>
        <dbReference type="SAM" id="Phobius"/>
    </source>
</evidence>
<feature type="transmembrane region" description="Helical" evidence="1">
    <location>
        <begin position="156"/>
        <end position="186"/>
    </location>
</feature>
<feature type="transmembrane region" description="Helical" evidence="1">
    <location>
        <begin position="26"/>
        <end position="47"/>
    </location>
</feature>
<comment type="caution">
    <text evidence="2">The sequence shown here is derived from an EMBL/GenBank/DDBJ whole genome shotgun (WGS) entry which is preliminary data.</text>
</comment>
<dbReference type="RefSeq" id="WP_184610858.1">
    <property type="nucleotide sequence ID" value="NZ_BOOS01000030.1"/>
</dbReference>
<sequence length="250" mass="24853">MTGGPPAIRLADLLRAELTKIRTLPAAWIALAVALLGGTLLGLLSATDAVRVAGRQGTVAIAQLGTVMLAPAYVVLAVPVFAAGGEYRGGQLRVTLAATPDRGRLFAAKLLATCAATALAATVVVLSGRLVRLAAGGGLPGADGGPGRAVAEVTAYVLLGLVGHGLAVAAKGVVVPLAVLAALPVLVSPPLGGSLPAVVRLLPHEVTLSFLATSATPALTVPRPAALPLLVSWAALSLTVARLLTARRDA</sequence>